<dbReference type="Gene3D" id="3.40.50.10320">
    <property type="entry name" value="LmbE-like"/>
    <property type="match status" value="1"/>
</dbReference>
<reference evidence="1 2" key="1">
    <citation type="submission" date="2020-04" db="EMBL/GenBank/DDBJ databases">
        <title>Molecular characterization of pseudomonads from Agaricus bisporus reveal novel blotch 2 pathogens in Western Europe.</title>
        <authorList>
            <person name="Taparia T."/>
            <person name="Krijger M."/>
            <person name="Haynes E."/>
            <person name="Elpinstone J.G."/>
            <person name="Noble R."/>
            <person name="Van Der Wolf J."/>
        </authorList>
    </citation>
    <scope>NUCLEOTIDE SEQUENCE [LARGE SCALE GENOMIC DNA]</scope>
    <source>
        <strain evidence="1 2">IPO3738</strain>
    </source>
</reference>
<proteinExistence type="predicted"/>
<dbReference type="Proteomes" id="UP000517547">
    <property type="component" value="Unassembled WGS sequence"/>
</dbReference>
<accession>A0A7Y7Y4F3</accession>
<sequence>MNRPAPLVPNPIQAPGTSLQQWQGSRRLRSVPTITREALLEPGRRLVIVAPHPDDEVLMCGGLLASLASSPADLLLISVTDGEGSHPHSTLWPAARLRAVRPRESTEALARLGIDCRHLPWLRLGLADAQVAASETSLVRQLRDILRPGDQLLTTWRHDAHCDHEAVGRACAAAAQDCHATLLEVPVWAWHWASPEDPRLPWARARKLPLAPHAIAAKRRAIEAHASQLAADPSTGATAILPPAVLERLLQPFELFFR</sequence>
<name>A0A7Y7Y4F3_9PSED</name>
<dbReference type="SUPFAM" id="SSF102588">
    <property type="entry name" value="LmbE-like"/>
    <property type="match status" value="1"/>
</dbReference>
<dbReference type="EMBL" id="JACAQE010000010">
    <property type="protein sequence ID" value="NWC17610.1"/>
    <property type="molecule type" value="Genomic_DNA"/>
</dbReference>
<gene>
    <name evidence="1" type="ORF">HX845_28420</name>
</gene>
<dbReference type="PANTHER" id="PTHR12993">
    <property type="entry name" value="N-ACETYLGLUCOSAMINYL-PHOSPHATIDYLINOSITOL DE-N-ACETYLASE-RELATED"/>
    <property type="match status" value="1"/>
</dbReference>
<dbReference type="GO" id="GO:0016811">
    <property type="term" value="F:hydrolase activity, acting on carbon-nitrogen (but not peptide) bonds, in linear amides"/>
    <property type="evidence" value="ECO:0007669"/>
    <property type="project" value="TreeGrafter"/>
</dbReference>
<organism evidence="1 2">
    <name type="scientific">Pseudomonas gingeri</name>
    <dbReference type="NCBI Taxonomy" id="117681"/>
    <lineage>
        <taxon>Bacteria</taxon>
        <taxon>Pseudomonadati</taxon>
        <taxon>Pseudomonadota</taxon>
        <taxon>Gammaproteobacteria</taxon>
        <taxon>Pseudomonadales</taxon>
        <taxon>Pseudomonadaceae</taxon>
        <taxon>Pseudomonas</taxon>
    </lineage>
</organism>
<comment type="caution">
    <text evidence="1">The sequence shown here is derived from an EMBL/GenBank/DDBJ whole genome shotgun (WGS) entry which is preliminary data.</text>
</comment>
<dbReference type="InterPro" id="IPR024078">
    <property type="entry name" value="LmbE-like_dom_sf"/>
</dbReference>
<dbReference type="PANTHER" id="PTHR12993:SF29">
    <property type="entry name" value="BLR3841 PROTEIN"/>
    <property type="match status" value="1"/>
</dbReference>
<protein>
    <submittedName>
        <fullName evidence="1">PIG-L family deacetylase</fullName>
    </submittedName>
</protein>
<dbReference type="InterPro" id="IPR003737">
    <property type="entry name" value="GlcNAc_PI_deacetylase-related"/>
</dbReference>
<evidence type="ECO:0000313" key="2">
    <source>
        <dbReference type="Proteomes" id="UP000517547"/>
    </source>
</evidence>
<dbReference type="Pfam" id="PF02585">
    <property type="entry name" value="PIG-L"/>
    <property type="match status" value="1"/>
</dbReference>
<dbReference type="AlphaFoldDB" id="A0A7Y7Y4F3"/>
<evidence type="ECO:0000313" key="1">
    <source>
        <dbReference type="EMBL" id="NWC17610.1"/>
    </source>
</evidence>